<evidence type="ECO:0000313" key="2">
    <source>
        <dbReference type="EMBL" id="KAJ7307768.1"/>
    </source>
</evidence>
<proteinExistence type="predicted"/>
<evidence type="ECO:0000256" key="1">
    <source>
        <dbReference type="SAM" id="MobiDB-lite"/>
    </source>
</evidence>
<dbReference type="AlphaFoldDB" id="A0AAD7EB82"/>
<dbReference type="Proteomes" id="UP001218218">
    <property type="component" value="Unassembled WGS sequence"/>
</dbReference>
<organism evidence="2 3">
    <name type="scientific">Mycena albidolilacea</name>
    <dbReference type="NCBI Taxonomy" id="1033008"/>
    <lineage>
        <taxon>Eukaryota</taxon>
        <taxon>Fungi</taxon>
        <taxon>Dikarya</taxon>
        <taxon>Basidiomycota</taxon>
        <taxon>Agaricomycotina</taxon>
        <taxon>Agaricomycetes</taxon>
        <taxon>Agaricomycetidae</taxon>
        <taxon>Agaricales</taxon>
        <taxon>Marasmiineae</taxon>
        <taxon>Mycenaceae</taxon>
        <taxon>Mycena</taxon>
    </lineage>
</organism>
<protein>
    <submittedName>
        <fullName evidence="2">Uncharacterized protein</fullName>
    </submittedName>
</protein>
<dbReference type="EMBL" id="JARIHO010000087">
    <property type="protein sequence ID" value="KAJ7307768.1"/>
    <property type="molecule type" value="Genomic_DNA"/>
</dbReference>
<evidence type="ECO:0000313" key="3">
    <source>
        <dbReference type="Proteomes" id="UP001218218"/>
    </source>
</evidence>
<comment type="caution">
    <text evidence="2">The sequence shown here is derived from an EMBL/GenBank/DDBJ whole genome shotgun (WGS) entry which is preliminary data.</text>
</comment>
<feature type="compositionally biased region" description="Polar residues" evidence="1">
    <location>
        <begin position="280"/>
        <end position="299"/>
    </location>
</feature>
<feature type="region of interest" description="Disordered" evidence="1">
    <location>
        <begin position="262"/>
        <end position="299"/>
    </location>
</feature>
<gene>
    <name evidence="2" type="ORF">DFH08DRAFT_651710</name>
</gene>
<name>A0AAD7EB82_9AGAR</name>
<accession>A0AAD7EB82</accession>
<feature type="non-terminal residue" evidence="2">
    <location>
        <position position="506"/>
    </location>
</feature>
<sequence>KALNDLTRKLSHITDTRQAQLASKYADAVVRGYSHTIHQYMGYLDIASPAEAFQNAKDSLREAAMSSLDGSMKLVYPIQLTPLDWFAGVSTSFTLEDLTQDQEVIRMQINAKSQEIDTLNAQLVALEMGGKGDPTALLNKVQAAQTALDTAQGTLSMAYSNNVTAMANTCLDVFGKLDTRTGALAEKLQVAKDVLADLPAMMETVQEAQNNLTASSRALSQLMAAQALAEASDTKQQQQQIQLQSLQRDLKELQTRWQVLTSSTGGVTPPSAVDHGDQDVPTTPIQLPEESTSGGSRWQSITFTSDSKSQRTNKKDFSAATVSSNGPVIFGSPLARGVQRPLAFHATLVTVDRRGWLQPQFFKESKALYKVNPDITWTDAAPQTIGDILKGKAQAKGLMPGFPIAFLLAKDIVVRINHGANASADSKQTDAASAASSGGFLCFSYSNSRSSSSTSTASSFQSYKNGYIIKIPGPQILGYMIQVLDADQTQFMPNELPAGFFIPDDE</sequence>
<reference evidence="2" key="1">
    <citation type="submission" date="2023-03" db="EMBL/GenBank/DDBJ databases">
        <title>Massive genome expansion in bonnet fungi (Mycena s.s.) driven by repeated elements and novel gene families across ecological guilds.</title>
        <authorList>
            <consortium name="Lawrence Berkeley National Laboratory"/>
            <person name="Harder C.B."/>
            <person name="Miyauchi S."/>
            <person name="Viragh M."/>
            <person name="Kuo A."/>
            <person name="Thoen E."/>
            <person name="Andreopoulos B."/>
            <person name="Lu D."/>
            <person name="Skrede I."/>
            <person name="Drula E."/>
            <person name="Henrissat B."/>
            <person name="Morin E."/>
            <person name="Kohler A."/>
            <person name="Barry K."/>
            <person name="LaButti K."/>
            <person name="Morin E."/>
            <person name="Salamov A."/>
            <person name="Lipzen A."/>
            <person name="Mereny Z."/>
            <person name="Hegedus B."/>
            <person name="Baldrian P."/>
            <person name="Stursova M."/>
            <person name="Weitz H."/>
            <person name="Taylor A."/>
            <person name="Grigoriev I.V."/>
            <person name="Nagy L.G."/>
            <person name="Martin F."/>
            <person name="Kauserud H."/>
        </authorList>
    </citation>
    <scope>NUCLEOTIDE SEQUENCE</scope>
    <source>
        <strain evidence="2">CBHHK002</strain>
    </source>
</reference>
<keyword evidence="3" id="KW-1185">Reference proteome</keyword>
<feature type="non-terminal residue" evidence="2">
    <location>
        <position position="1"/>
    </location>
</feature>